<name>A0A165LU91_EXIGL</name>
<organism evidence="4 5">
    <name type="scientific">Exidia glandulosa HHB12029</name>
    <dbReference type="NCBI Taxonomy" id="1314781"/>
    <lineage>
        <taxon>Eukaryota</taxon>
        <taxon>Fungi</taxon>
        <taxon>Dikarya</taxon>
        <taxon>Basidiomycota</taxon>
        <taxon>Agaricomycotina</taxon>
        <taxon>Agaricomycetes</taxon>
        <taxon>Auriculariales</taxon>
        <taxon>Exidiaceae</taxon>
        <taxon>Exidia</taxon>
    </lineage>
</organism>
<dbReference type="Proteomes" id="UP000077266">
    <property type="component" value="Unassembled WGS sequence"/>
</dbReference>
<sequence>MDYEAGLDASEPPTEATLPPEPLDTEFKRRYPPDPLGKEMEDNARVWKVYRGEAIEHDKAQLDGWNSTLNVLLIFAALFSAVVTAFVAESYKLLQPDDVNYSASVLYALLVATNNSHALSLVSAPPNPAPIAASTTPAPSRWINGLWFTSLVLSLSVAFISILVMQWLSEYNARTLASAKNLRHWARRRAFYFQGLSTWHISGFISLLPVLLHAALFLFLGGLVLLLWDLDRMIALWLMGISCFIFVFYVATILAPLLRPDCPSATPLLRQLRRALTWSYVVGLSFCVAILSVDTRPAVLIRIALQYLHKGVEVSQRVALRTSSLKATTAEVQQALGRRSGAL</sequence>
<evidence type="ECO:0000259" key="3">
    <source>
        <dbReference type="Pfam" id="PF20153"/>
    </source>
</evidence>
<evidence type="ECO:0000313" key="4">
    <source>
        <dbReference type="EMBL" id="KZV98328.1"/>
    </source>
</evidence>
<feature type="transmembrane region" description="Helical" evidence="2">
    <location>
        <begin position="69"/>
        <end position="88"/>
    </location>
</feature>
<evidence type="ECO:0000313" key="5">
    <source>
        <dbReference type="Proteomes" id="UP000077266"/>
    </source>
</evidence>
<reference evidence="4 5" key="1">
    <citation type="journal article" date="2016" name="Mol. Biol. Evol.">
        <title>Comparative Genomics of Early-Diverging Mushroom-Forming Fungi Provides Insights into the Origins of Lignocellulose Decay Capabilities.</title>
        <authorList>
            <person name="Nagy L.G."/>
            <person name="Riley R."/>
            <person name="Tritt A."/>
            <person name="Adam C."/>
            <person name="Daum C."/>
            <person name="Floudas D."/>
            <person name="Sun H."/>
            <person name="Yadav J.S."/>
            <person name="Pangilinan J."/>
            <person name="Larsson K.H."/>
            <person name="Matsuura K."/>
            <person name="Barry K."/>
            <person name="Labutti K."/>
            <person name="Kuo R."/>
            <person name="Ohm R.A."/>
            <person name="Bhattacharya S.S."/>
            <person name="Shirouzu T."/>
            <person name="Yoshinaga Y."/>
            <person name="Martin F.M."/>
            <person name="Grigoriev I.V."/>
            <person name="Hibbett D.S."/>
        </authorList>
    </citation>
    <scope>NUCLEOTIDE SEQUENCE [LARGE SCALE GENOMIC DNA]</scope>
    <source>
        <strain evidence="4 5">HHB12029</strain>
    </source>
</reference>
<accession>A0A165LU91</accession>
<feature type="transmembrane region" description="Helical" evidence="2">
    <location>
        <begin position="146"/>
        <end position="168"/>
    </location>
</feature>
<keyword evidence="2" id="KW-1133">Transmembrane helix</keyword>
<feature type="transmembrane region" description="Helical" evidence="2">
    <location>
        <begin position="211"/>
        <end position="228"/>
    </location>
</feature>
<dbReference type="Pfam" id="PF20153">
    <property type="entry name" value="DUF6535"/>
    <property type="match status" value="1"/>
</dbReference>
<keyword evidence="2" id="KW-0472">Membrane</keyword>
<dbReference type="STRING" id="1314781.A0A165LU91"/>
<evidence type="ECO:0000256" key="1">
    <source>
        <dbReference type="SAM" id="MobiDB-lite"/>
    </source>
</evidence>
<dbReference type="InterPro" id="IPR045338">
    <property type="entry name" value="DUF6535"/>
</dbReference>
<protein>
    <recommendedName>
        <fullName evidence="3">DUF6535 domain-containing protein</fullName>
    </recommendedName>
</protein>
<feature type="domain" description="DUF6535" evidence="3">
    <location>
        <begin position="47"/>
        <end position="228"/>
    </location>
</feature>
<feature type="region of interest" description="Disordered" evidence="1">
    <location>
        <begin position="1"/>
        <end position="35"/>
    </location>
</feature>
<keyword evidence="5" id="KW-1185">Reference proteome</keyword>
<dbReference type="AlphaFoldDB" id="A0A165LU91"/>
<proteinExistence type="predicted"/>
<dbReference type="EMBL" id="KV425920">
    <property type="protein sequence ID" value="KZV98328.1"/>
    <property type="molecule type" value="Genomic_DNA"/>
</dbReference>
<feature type="transmembrane region" description="Helical" evidence="2">
    <location>
        <begin position="235"/>
        <end position="255"/>
    </location>
</feature>
<evidence type="ECO:0000256" key="2">
    <source>
        <dbReference type="SAM" id="Phobius"/>
    </source>
</evidence>
<feature type="compositionally biased region" description="Basic and acidic residues" evidence="1">
    <location>
        <begin position="25"/>
        <end position="35"/>
    </location>
</feature>
<feature type="transmembrane region" description="Helical" evidence="2">
    <location>
        <begin position="275"/>
        <end position="293"/>
    </location>
</feature>
<gene>
    <name evidence="4" type="ORF">EXIGLDRAFT_313627</name>
</gene>
<keyword evidence="2" id="KW-0812">Transmembrane</keyword>
<dbReference type="InParanoid" id="A0A165LU91"/>